<evidence type="ECO:0000313" key="3">
    <source>
        <dbReference type="Proteomes" id="UP000560470"/>
    </source>
</evidence>
<comment type="caution">
    <text evidence="2">The sequence shown here is derived from an EMBL/GenBank/DDBJ whole genome shotgun (WGS) entry which is preliminary data.</text>
</comment>
<dbReference type="AlphaFoldDB" id="A0A7Y7V509"/>
<dbReference type="RefSeq" id="WP_177032305.1">
    <property type="nucleotide sequence ID" value="NZ_JACAOZ010000002.1"/>
</dbReference>
<evidence type="ECO:0000259" key="1">
    <source>
        <dbReference type="Pfam" id="PF07791"/>
    </source>
</evidence>
<dbReference type="Pfam" id="PF07791">
    <property type="entry name" value="Imm11"/>
    <property type="match status" value="1"/>
</dbReference>
<protein>
    <recommendedName>
        <fullName evidence="1">Immunity MXAN-0049 protein domain-containing protein</fullName>
    </recommendedName>
</protein>
<dbReference type="EMBL" id="JACAOZ010000002">
    <property type="protein sequence ID" value="NVZ54720.1"/>
    <property type="molecule type" value="Genomic_DNA"/>
</dbReference>
<proteinExistence type="predicted"/>
<name>A0A7Y7V509_9PSED</name>
<feature type="domain" description="Immunity MXAN-0049 protein" evidence="1">
    <location>
        <begin position="57"/>
        <end position="190"/>
    </location>
</feature>
<sequence>MKYYLLRQDISVSEKWVLGDVRYVDNWKFSNPPLNFMEPGRYTLDVRFDGVEIDYSLAGYASVPVLSDRARNSLIGLSEVDQPYQNVVFEPVDIEGKHISQNYFLMIIETQIDCVDEESSGFTKFSVNDPVRPDMAGQYRAFYNLAIDESKVGAFHIFRIKKYLGAIVVSEDVKRRFEAAGVVGAVFESVSGDKVTAA</sequence>
<accession>A0A7Y7V509</accession>
<dbReference type="InterPro" id="IPR012433">
    <property type="entry name" value="Imm11"/>
</dbReference>
<organism evidence="2 3">
    <name type="scientific">Pseudomonas edaphica</name>
    <dbReference type="NCBI Taxonomy" id="2006980"/>
    <lineage>
        <taxon>Bacteria</taxon>
        <taxon>Pseudomonadati</taxon>
        <taxon>Pseudomonadota</taxon>
        <taxon>Gammaproteobacteria</taxon>
        <taxon>Pseudomonadales</taxon>
        <taxon>Pseudomonadaceae</taxon>
        <taxon>Pseudomonas</taxon>
    </lineage>
</organism>
<evidence type="ECO:0000313" key="2">
    <source>
        <dbReference type="EMBL" id="NVZ54720.1"/>
    </source>
</evidence>
<reference evidence="2 3" key="1">
    <citation type="submission" date="2020-04" db="EMBL/GenBank/DDBJ databases">
        <title>Molecular characterization of pseudomonads from Agaricus bisporus reveal novel blotch 2 pathogens in Western Europe.</title>
        <authorList>
            <person name="Taparia T."/>
            <person name="Krijger M."/>
            <person name="Haynes E."/>
            <person name="Elpinstone J.G."/>
            <person name="Noble R."/>
            <person name="Van Der Wolf J."/>
        </authorList>
    </citation>
    <scope>NUCLEOTIDE SEQUENCE [LARGE SCALE GENOMIC DNA]</scope>
    <source>
        <strain evidence="2 3">B7002</strain>
    </source>
</reference>
<dbReference type="Proteomes" id="UP000560470">
    <property type="component" value="Unassembled WGS sequence"/>
</dbReference>
<gene>
    <name evidence="2" type="ORF">HX797_00465</name>
</gene>